<dbReference type="AlphaFoldDB" id="C0XTG7"/>
<organism evidence="1 2">
    <name type="scientific">Corynebacterium lipophiloflavum (strain ATCC 700352 / DSM 44291 / CCUG 37336 / JCM 10383 / DMMZ 1944)</name>
    <dbReference type="NCBI Taxonomy" id="525263"/>
    <lineage>
        <taxon>Bacteria</taxon>
        <taxon>Bacillati</taxon>
        <taxon>Actinomycetota</taxon>
        <taxon>Actinomycetes</taxon>
        <taxon>Mycobacteriales</taxon>
        <taxon>Corynebacteriaceae</taxon>
        <taxon>Corynebacterium</taxon>
    </lineage>
</organism>
<protein>
    <recommendedName>
        <fullName evidence="3">DUF222 domain-containing protein</fullName>
    </recommendedName>
</protein>
<dbReference type="EMBL" id="ACHJ01000141">
    <property type="protein sequence ID" value="EEI16464.1"/>
    <property type="molecule type" value="Genomic_DNA"/>
</dbReference>
<dbReference type="eggNOG" id="COG1403">
    <property type="taxonomic scope" value="Bacteria"/>
</dbReference>
<dbReference type="Proteomes" id="UP000006196">
    <property type="component" value="Unassembled WGS sequence"/>
</dbReference>
<proteinExistence type="predicted"/>
<dbReference type="HOGENOM" id="CLU_035975_0_0_11"/>
<name>C0XTG7_CORLD</name>
<sequence>MDATHAAGEEGFFRTQRPGDEVARLGQRKRDVEFALFSAWADASFTVEDFEVEITRVQEALGESKTMVEKAVFAYRRLADLPGLRRIQQATRLLDIKRLCSIDTVIAELGDEPPAGSYASIDAYLVAMFTATKPNQPLVCPKAIAHRLRRFIAQIDHTVGYDAATRARRTRPDDAVVIYDYELGARSGTTIECDNATYALMRQYRSQVAADNNITEAEAARLILTGELTSHPSVTIFGFAALTPDGDIDPAASVFFPGSGWTDTYGSAVAHKHASRIVDLGDVASHEVAGYVPTAGMRAFAVARDGTCVWPGCQRGAQHCQLDHRVPYTEGVQQPRRISSHCVSGIITSRQIGVPTTLPTPPPVMWCGCFPTAPTC</sequence>
<dbReference type="OrthoDB" id="4413566at2"/>
<accession>C0XTG7</accession>
<dbReference type="STRING" id="525263.HMPREF0298_1737"/>
<dbReference type="CDD" id="cd00085">
    <property type="entry name" value="HNHc"/>
    <property type="match status" value="1"/>
</dbReference>
<comment type="caution">
    <text evidence="1">The sequence shown here is derived from an EMBL/GenBank/DDBJ whole genome shotgun (WGS) entry which is preliminary data.</text>
</comment>
<keyword evidence="2" id="KW-1185">Reference proteome</keyword>
<evidence type="ECO:0000313" key="1">
    <source>
        <dbReference type="EMBL" id="EEI16464.1"/>
    </source>
</evidence>
<gene>
    <name evidence="1" type="ORF">HMPREF0298_1737</name>
</gene>
<evidence type="ECO:0000313" key="2">
    <source>
        <dbReference type="Proteomes" id="UP000006196"/>
    </source>
</evidence>
<evidence type="ECO:0008006" key="3">
    <source>
        <dbReference type="Google" id="ProtNLM"/>
    </source>
</evidence>
<dbReference type="InterPro" id="IPR003615">
    <property type="entry name" value="HNH_nuc"/>
</dbReference>
<dbReference type="RefSeq" id="WP_006839027.1">
    <property type="nucleotide sequence ID" value="NZ_GG667191.1"/>
</dbReference>
<reference evidence="1" key="1">
    <citation type="submission" date="2009-01" db="EMBL/GenBank/DDBJ databases">
        <authorList>
            <person name="Qin X."/>
            <person name="Bachman B."/>
            <person name="Battles P."/>
            <person name="Bell A."/>
            <person name="Bess C."/>
            <person name="Bickham C."/>
            <person name="Chaboub L."/>
            <person name="Chen D."/>
            <person name="Coyle M."/>
            <person name="Deiros D.R."/>
            <person name="Dinh H."/>
            <person name="Forbes L."/>
            <person name="Fowler G."/>
            <person name="Francisco L."/>
            <person name="Fu Q."/>
            <person name="Gubbala S."/>
            <person name="Hale W."/>
            <person name="Han Y."/>
            <person name="Hemphill L."/>
            <person name="Highlander S.K."/>
            <person name="Hirani K."/>
            <person name="Hogues M."/>
            <person name="Jackson L."/>
            <person name="Jakkamsetti A."/>
            <person name="Javaid M."/>
            <person name="Jiang H."/>
            <person name="Korchina V."/>
            <person name="Kovar C."/>
            <person name="Lara F."/>
            <person name="Lee S."/>
            <person name="Mata R."/>
            <person name="Mathew T."/>
            <person name="Moen C."/>
            <person name="Morales K."/>
            <person name="Munidasa M."/>
            <person name="Nazareth L."/>
            <person name="Ngo R."/>
            <person name="Nguyen L."/>
            <person name="Okwuonu G."/>
            <person name="Ongeri F."/>
            <person name="Patil S."/>
            <person name="Petrosino J."/>
            <person name="Pham C."/>
            <person name="Pham P."/>
            <person name="Pu L.-L."/>
            <person name="Puazo M."/>
            <person name="Raj R."/>
            <person name="Reid J."/>
            <person name="Rouhana J."/>
            <person name="Saada N."/>
            <person name="Shang Y."/>
            <person name="Simmons D."/>
            <person name="Thornton R."/>
            <person name="Warren J."/>
            <person name="Weissenberger G."/>
            <person name="Zhang J."/>
            <person name="Zhang L."/>
            <person name="Zhou C."/>
            <person name="Zhu D."/>
            <person name="Muzny D."/>
            <person name="Worley K."/>
            <person name="Gibbs R."/>
        </authorList>
    </citation>
    <scope>NUCLEOTIDE SEQUENCE [LARGE SCALE GENOMIC DNA]</scope>
    <source>
        <strain evidence="1">DSM 44291</strain>
    </source>
</reference>